<gene>
    <name evidence="9" type="ORF">GCM10010991_13810</name>
</gene>
<dbReference type="GO" id="GO:0005829">
    <property type="term" value="C:cytosol"/>
    <property type="evidence" value="ECO:0007669"/>
    <property type="project" value="TreeGrafter"/>
</dbReference>
<evidence type="ECO:0000256" key="2">
    <source>
        <dbReference type="ARBA" id="ARBA00022670"/>
    </source>
</evidence>
<keyword evidence="4 7" id="KW-0378">Hydrolase</keyword>
<keyword evidence="10" id="KW-1185">Reference proteome</keyword>
<dbReference type="InterPro" id="IPR045090">
    <property type="entry name" value="Pept_M3A_M3B"/>
</dbReference>
<reference evidence="9 10" key="1">
    <citation type="journal article" date="2014" name="Int. J. Syst. Evol. Microbiol.">
        <title>Complete genome sequence of Corynebacterium casei LMG S-19264T (=DSM 44701T), isolated from a smear-ripened cheese.</title>
        <authorList>
            <consortium name="US DOE Joint Genome Institute (JGI-PGF)"/>
            <person name="Walter F."/>
            <person name="Albersmeier A."/>
            <person name="Kalinowski J."/>
            <person name="Ruckert C."/>
        </authorList>
    </citation>
    <scope>NUCLEOTIDE SEQUENCE [LARGE SCALE GENOMIC DNA]</scope>
    <source>
        <strain evidence="9 10">CGMCC 1.7029</strain>
    </source>
</reference>
<dbReference type="GO" id="GO:0006508">
    <property type="term" value="P:proteolysis"/>
    <property type="evidence" value="ECO:0007669"/>
    <property type="project" value="UniProtKB-KW"/>
</dbReference>
<keyword evidence="5 7" id="KW-0862">Zinc</keyword>
<dbReference type="OrthoDB" id="9773538at2"/>
<dbReference type="InterPro" id="IPR034005">
    <property type="entry name" value="M3A_DCP"/>
</dbReference>
<keyword evidence="6 7" id="KW-0482">Metalloprotease</keyword>
<evidence type="ECO:0000256" key="7">
    <source>
        <dbReference type="RuleBase" id="RU003435"/>
    </source>
</evidence>
<keyword evidence="3 7" id="KW-0479">Metal-binding</keyword>
<dbReference type="Pfam" id="PF01432">
    <property type="entry name" value="Peptidase_M3"/>
    <property type="match status" value="1"/>
</dbReference>
<evidence type="ECO:0000313" key="10">
    <source>
        <dbReference type="Proteomes" id="UP000598196"/>
    </source>
</evidence>
<proteinExistence type="inferred from homology"/>
<dbReference type="PANTHER" id="PTHR43660">
    <property type="entry name" value="DIPEPTIDYL CARBOXYPEPTIDASE"/>
    <property type="match status" value="1"/>
</dbReference>
<dbReference type="GO" id="GO:0004222">
    <property type="term" value="F:metalloendopeptidase activity"/>
    <property type="evidence" value="ECO:0007669"/>
    <property type="project" value="InterPro"/>
</dbReference>
<dbReference type="GO" id="GO:0046872">
    <property type="term" value="F:metal ion binding"/>
    <property type="evidence" value="ECO:0007669"/>
    <property type="project" value="UniProtKB-UniRule"/>
</dbReference>
<evidence type="ECO:0000256" key="1">
    <source>
        <dbReference type="ARBA" id="ARBA00006040"/>
    </source>
</evidence>
<dbReference type="SUPFAM" id="SSF55486">
    <property type="entry name" value="Metalloproteases ('zincins'), catalytic domain"/>
    <property type="match status" value="1"/>
</dbReference>
<dbReference type="EMBL" id="BMLP01000001">
    <property type="protein sequence ID" value="GGO29701.1"/>
    <property type="molecule type" value="Genomic_DNA"/>
</dbReference>
<name>A0A918DCC6_9RHOB</name>
<dbReference type="Proteomes" id="UP000598196">
    <property type="component" value="Unassembled WGS sequence"/>
</dbReference>
<accession>A0A918DCC6</accession>
<dbReference type="Gene3D" id="3.40.390.10">
    <property type="entry name" value="Collagenase (Catalytic Domain)"/>
    <property type="match status" value="1"/>
</dbReference>
<dbReference type="Gene3D" id="1.10.1370.40">
    <property type="match status" value="1"/>
</dbReference>
<keyword evidence="2 7" id="KW-0645">Protease</keyword>
<evidence type="ECO:0000256" key="4">
    <source>
        <dbReference type="ARBA" id="ARBA00022801"/>
    </source>
</evidence>
<dbReference type="InterPro" id="IPR024077">
    <property type="entry name" value="Neurolysin/TOP_dom2"/>
</dbReference>
<evidence type="ECO:0000256" key="6">
    <source>
        <dbReference type="ARBA" id="ARBA00023049"/>
    </source>
</evidence>
<feature type="domain" description="Peptidase M3A/M3B catalytic" evidence="8">
    <location>
        <begin position="226"/>
        <end position="667"/>
    </location>
</feature>
<comment type="similarity">
    <text evidence="1 7">Belongs to the peptidase M3 family.</text>
</comment>
<dbReference type="Gene3D" id="1.10.1370.10">
    <property type="entry name" value="Neurolysin, domain 3"/>
    <property type="match status" value="1"/>
</dbReference>
<evidence type="ECO:0000259" key="8">
    <source>
        <dbReference type="Pfam" id="PF01432"/>
    </source>
</evidence>
<comment type="caution">
    <text evidence="9">The sequence shown here is derived from an EMBL/GenBank/DDBJ whole genome shotgun (WGS) entry which is preliminary data.</text>
</comment>
<protein>
    <submittedName>
        <fullName evidence="9">Peptidyl-dipeptidase Dcp</fullName>
    </submittedName>
</protein>
<dbReference type="GO" id="GO:0004180">
    <property type="term" value="F:carboxypeptidase activity"/>
    <property type="evidence" value="ECO:0007669"/>
    <property type="project" value="TreeGrafter"/>
</dbReference>
<evidence type="ECO:0000256" key="5">
    <source>
        <dbReference type="ARBA" id="ARBA00022833"/>
    </source>
</evidence>
<evidence type="ECO:0000313" key="9">
    <source>
        <dbReference type="EMBL" id="GGO29701.1"/>
    </source>
</evidence>
<dbReference type="InterPro" id="IPR024079">
    <property type="entry name" value="MetalloPept_cat_dom_sf"/>
</dbReference>
<dbReference type="CDD" id="cd06456">
    <property type="entry name" value="M3A_DCP"/>
    <property type="match status" value="1"/>
</dbReference>
<dbReference type="PANTHER" id="PTHR43660:SF1">
    <property type="entry name" value="DIPEPTIDYL CARBOXYPEPTIDASE"/>
    <property type="match status" value="1"/>
</dbReference>
<dbReference type="InterPro" id="IPR001567">
    <property type="entry name" value="Pept_M3A_M3B_dom"/>
</dbReference>
<sequence length="672" mass="74235">MTNPLLAQWDTPFELPPFAAIGDEDFAPAFDAGLTEARTAIAAIAGNADAPTFANTIEALELAEATLDRVAGVFYNLAGADSTDAREALMRDLAPKMSAFSSEVTNNKALFARIETLWQDRETLDLSPEQARVLELYRQMFVRSGAQLEGEAAARLTEVKARLAVLGTEFSQNILAEERGWFMDLAEDELEGLPQFLIDAARAAGAEKGRAGPVITTSRSLIVPFLQFSPRRALREKAYEAWVARGANGNAQDNRTIAAEILKLRAERAALLGYPSFAAFKLEPEMAKTPDAVRDLLMRVWTPARAKAEADASVLEAMLRADGIAGPLEPWDWRYYSEKRRKAEHDLDEAALKPYLSLDAMIAAQFDCANRLFGLEFRPLDVPLYHPDARAWEVTRKGQHVAVFIGDYFARGSKRSGAWCSAMRSQKKLGRDVRPVVVNICNFAKAEPCLLSYDDARTLFHEFGHALHQMLSDVTYGFISGTSVARDFVELPSQLYEHWLEVPEVLETHARHWQTGEAMPSDMLKRLLDAGTYDQGFATVEFVASALVDLAFHEGAAPADPMQKQAEVLEGIGMPRAIRMRHATPHFAHVFSGDGYSSGYYSYMWSEVMDADAFAAFEETGNPFDPATAARLEQFILSAGGSRPAEELYLEFRGRMPGVEALLKGRGLLDAA</sequence>
<comment type="cofactor">
    <cofactor evidence="7">
        <name>Zn(2+)</name>
        <dbReference type="ChEBI" id="CHEBI:29105"/>
    </cofactor>
    <text evidence="7">Binds 1 zinc ion.</text>
</comment>
<evidence type="ECO:0000256" key="3">
    <source>
        <dbReference type="ARBA" id="ARBA00022723"/>
    </source>
</evidence>
<dbReference type="AlphaFoldDB" id="A0A918DCC6"/>
<organism evidence="9 10">
    <name type="scientific">Gemmobacter aquaticus</name>
    <dbReference type="NCBI Taxonomy" id="490185"/>
    <lineage>
        <taxon>Bacteria</taxon>
        <taxon>Pseudomonadati</taxon>
        <taxon>Pseudomonadota</taxon>
        <taxon>Alphaproteobacteria</taxon>
        <taxon>Rhodobacterales</taxon>
        <taxon>Paracoccaceae</taxon>
        <taxon>Gemmobacter</taxon>
    </lineage>
</organism>
<dbReference type="RefSeq" id="WP_146284907.1">
    <property type="nucleotide sequence ID" value="NZ_BMLP01000001.1"/>
</dbReference>